<sequence>MVSCNITLNNLDAPQFKMFFEQYMKETVISFRTASRTYIPCLYEEMLQKIRDVISNHYIWFSVDEITDVKGRYTYSKDYLVAVKQLDKTNHLTASRFVNDTLSLLYVPNQVLSDKILYMVTDGAAYMIKAGANLKIFFPNLVHTTCLAHGHRIAEAVRVQFHLVNSLINNGKKVFLKAPSRIELYHEHITPLHEHLKDVPLPPQPVLTRWGTWIEAALFYCEHYKEFKNIVDGFDPSYTQSIADCQNVLKNRELIISHLCYIKTHFSDIPTII</sequence>
<evidence type="ECO:0008006" key="3">
    <source>
        <dbReference type="Google" id="ProtNLM"/>
    </source>
</evidence>
<dbReference type="EMBL" id="JAVRBK010000001">
    <property type="protein sequence ID" value="KAK5650405.1"/>
    <property type="molecule type" value="Genomic_DNA"/>
</dbReference>
<evidence type="ECO:0000313" key="1">
    <source>
        <dbReference type="EMBL" id="KAK5650405.1"/>
    </source>
</evidence>
<proteinExistence type="predicted"/>
<dbReference type="AlphaFoldDB" id="A0AAN7ZK03"/>
<gene>
    <name evidence="1" type="ORF">RI129_001434</name>
</gene>
<comment type="caution">
    <text evidence="1">The sequence shown here is derived from an EMBL/GenBank/DDBJ whole genome shotgun (WGS) entry which is preliminary data.</text>
</comment>
<accession>A0AAN7ZK03</accession>
<dbReference type="Proteomes" id="UP001329430">
    <property type="component" value="Chromosome 1"/>
</dbReference>
<keyword evidence="2" id="KW-1185">Reference proteome</keyword>
<organism evidence="1 2">
    <name type="scientific">Pyrocoelia pectoralis</name>
    <dbReference type="NCBI Taxonomy" id="417401"/>
    <lineage>
        <taxon>Eukaryota</taxon>
        <taxon>Metazoa</taxon>
        <taxon>Ecdysozoa</taxon>
        <taxon>Arthropoda</taxon>
        <taxon>Hexapoda</taxon>
        <taxon>Insecta</taxon>
        <taxon>Pterygota</taxon>
        <taxon>Neoptera</taxon>
        <taxon>Endopterygota</taxon>
        <taxon>Coleoptera</taxon>
        <taxon>Polyphaga</taxon>
        <taxon>Elateriformia</taxon>
        <taxon>Elateroidea</taxon>
        <taxon>Lampyridae</taxon>
        <taxon>Lampyrinae</taxon>
        <taxon>Pyrocoelia</taxon>
    </lineage>
</organism>
<reference evidence="1 2" key="1">
    <citation type="journal article" date="2024" name="Insects">
        <title>An Improved Chromosome-Level Genome Assembly of the Firefly Pyrocoelia pectoralis.</title>
        <authorList>
            <person name="Fu X."/>
            <person name="Meyer-Rochow V.B."/>
            <person name="Ballantyne L."/>
            <person name="Zhu X."/>
        </authorList>
    </citation>
    <scope>NUCLEOTIDE SEQUENCE [LARGE SCALE GENOMIC DNA]</scope>
    <source>
        <strain evidence="1">XCY_ONT2</strain>
    </source>
</reference>
<evidence type="ECO:0000313" key="2">
    <source>
        <dbReference type="Proteomes" id="UP001329430"/>
    </source>
</evidence>
<protein>
    <recommendedName>
        <fullName evidence="3">DUF659 domain-containing protein</fullName>
    </recommendedName>
</protein>
<name>A0AAN7ZK03_9COLE</name>